<dbReference type="WBParaSite" id="SRAE_1000041700.1">
    <property type="protein sequence ID" value="SRAE_1000041700.1"/>
    <property type="gene ID" value="WBGene00257013"/>
</dbReference>
<reference evidence="2" key="1">
    <citation type="submission" date="2014-09" db="EMBL/GenBank/DDBJ databases">
        <authorList>
            <person name="Martin A.A."/>
        </authorList>
    </citation>
    <scope>NUCLEOTIDE SEQUENCE</scope>
    <source>
        <strain evidence="2">ED321</strain>
    </source>
</reference>
<protein>
    <submittedName>
        <fullName evidence="1 3">Uncharacterized protein</fullName>
    </submittedName>
</protein>
<evidence type="ECO:0000313" key="1">
    <source>
        <dbReference type="EMBL" id="CEF62143.1"/>
    </source>
</evidence>
<reference evidence="3" key="3">
    <citation type="submission" date="2020-12" db="UniProtKB">
        <authorList>
            <consortium name="WormBaseParasite"/>
        </authorList>
    </citation>
    <scope>IDENTIFICATION</scope>
</reference>
<dbReference type="CTD" id="36374508"/>
<accession>A0A090MUC3</accession>
<dbReference type="OrthoDB" id="10052721at2759"/>
<gene>
    <name evidence="1 3 4" type="ORF">SRAE_1000041700</name>
</gene>
<dbReference type="AlphaFoldDB" id="A0A090MUC3"/>
<keyword evidence="2" id="KW-1185">Reference proteome</keyword>
<evidence type="ECO:0000313" key="4">
    <source>
        <dbReference type="WormBase" id="SRAE_1000041700"/>
    </source>
</evidence>
<dbReference type="WormBase" id="SRAE_1000041700">
    <property type="protein sequence ID" value="SRP04434"/>
    <property type="gene ID" value="WBGene00257013"/>
</dbReference>
<organism evidence="1">
    <name type="scientific">Strongyloides ratti</name>
    <name type="common">Parasitic roundworm</name>
    <dbReference type="NCBI Taxonomy" id="34506"/>
    <lineage>
        <taxon>Eukaryota</taxon>
        <taxon>Metazoa</taxon>
        <taxon>Ecdysozoa</taxon>
        <taxon>Nematoda</taxon>
        <taxon>Chromadorea</taxon>
        <taxon>Rhabditida</taxon>
        <taxon>Tylenchina</taxon>
        <taxon>Panagrolaimomorpha</taxon>
        <taxon>Strongyloidoidea</taxon>
        <taxon>Strongyloididae</taxon>
        <taxon>Strongyloides</taxon>
    </lineage>
</organism>
<reference evidence="1" key="2">
    <citation type="submission" date="2014-09" db="EMBL/GenBank/DDBJ databases">
        <authorList>
            <person name="Aslett A.Martin."/>
        </authorList>
    </citation>
    <scope>NUCLEOTIDE SEQUENCE</scope>
    <source>
        <strain evidence="1">ED321 Heterogonic</strain>
    </source>
</reference>
<name>A0A090MUC3_STRRB</name>
<proteinExistence type="predicted"/>
<evidence type="ECO:0000313" key="2">
    <source>
        <dbReference type="Proteomes" id="UP000035682"/>
    </source>
</evidence>
<dbReference type="EMBL" id="LN609528">
    <property type="protein sequence ID" value="CEF62143.1"/>
    <property type="molecule type" value="Genomic_DNA"/>
</dbReference>
<dbReference type="GeneID" id="36374508"/>
<dbReference type="RefSeq" id="XP_024501345.1">
    <property type="nucleotide sequence ID" value="XM_024647247.1"/>
</dbReference>
<evidence type="ECO:0000313" key="3">
    <source>
        <dbReference type="WBParaSite" id="SRAE_1000041700.1"/>
    </source>
</evidence>
<sequence>MEKVKVNVVVEPILGPEKSINFSLFHKRVKRVVTLPSSVLVKNICKKIMTTMGCGDLSDYAQAVIFLPRSKSNNYDELLSNSKVTMGNVKSIIGEPINIRISAKSRNGLPDEIETEKSIYSNLIKLLIKEIPDIKNVLGDSTVKNAIEAVNNNTISELSYESISQIHKTIENKLISSTSTESNYNTVEGEVCTVIGMREQMFSYPTSWKNTIETKYSEESCLLNSFTSPGKSKVKRNRFLTKFRNIFSHHVNFRRSENVFLDFWYLQDKNPSLFKCEEYAKCLNTFSKRSPKSLINGHLVKDWFDKKNEKEHLGGHYLQANQTY</sequence>
<dbReference type="Proteomes" id="UP000035682">
    <property type="component" value="Unplaced"/>
</dbReference>